<sequence length="258" mass="27653">MWAGWLAGALGACGPSGPAPQPIFIDGRAVTAVGDTLLAFTRSGLPAMLLQHRPSGRVDTLGRGTLHSPLHIQFMNDRWYVSDVEDGRPSLAVFARGGRLERQVDLARIGAVPHQFAVLPDNRIVVETPEGRLVALLGDSTIAFVDARGGPKTGLVAAASGGVVQALPDKHLTLYNQFGHIRWRIDWPWLETAFVTDLTVDANGRIHIIAGIPSENNFVVYGLAATTGEVVRWSTPGPHASFTVDFLGEIRPDTTRGG</sequence>
<evidence type="ECO:0000313" key="1">
    <source>
        <dbReference type="EMBL" id="AKQ04639.1"/>
    </source>
</evidence>
<dbReference type="EMBL" id="KT007046">
    <property type="protein sequence ID" value="AKQ04639.1"/>
    <property type="molecule type" value="Genomic_DNA"/>
</dbReference>
<organism evidence="1">
    <name type="scientific">uncultured Gemmatimonadetes bacterium Rifle_16ft_4_minimus_7</name>
    <dbReference type="NCBI Taxonomy" id="1665098"/>
    <lineage>
        <taxon>Bacteria</taxon>
        <taxon>Pseudomonadati</taxon>
        <taxon>Gemmatimonadota</taxon>
        <taxon>environmental samples</taxon>
    </lineage>
</organism>
<proteinExistence type="predicted"/>
<name>A0A0H4TUT8_9BACT</name>
<dbReference type="SUPFAM" id="SSF101898">
    <property type="entry name" value="NHL repeat"/>
    <property type="match status" value="1"/>
</dbReference>
<protein>
    <submittedName>
        <fullName evidence="1">Uncharacterized protein</fullName>
    </submittedName>
</protein>
<reference evidence="1" key="1">
    <citation type="journal article" date="2015" name="ISME J.">
        <title>Aquifer environment selects for microbial species cohorts in sediment and groundwater.</title>
        <authorList>
            <person name="Hug L.A."/>
            <person name="Thomas B.C."/>
            <person name="Brown C.T."/>
            <person name="Frischkorn K.R."/>
            <person name="Williams K.H."/>
            <person name="Tringe S.G."/>
            <person name="Banfield J.F."/>
        </authorList>
    </citation>
    <scope>NUCLEOTIDE SEQUENCE</scope>
</reference>
<accession>A0A0H4TUT8</accession>
<dbReference type="AlphaFoldDB" id="A0A0H4TUT8"/>